<keyword evidence="2" id="KW-1185">Reference proteome</keyword>
<proteinExistence type="predicted"/>
<organism evidence="1 2">
    <name type="scientific">Chryseobacterium elymi</name>
    <dbReference type="NCBI Taxonomy" id="395936"/>
    <lineage>
        <taxon>Bacteria</taxon>
        <taxon>Pseudomonadati</taxon>
        <taxon>Bacteroidota</taxon>
        <taxon>Flavobacteriia</taxon>
        <taxon>Flavobacteriales</taxon>
        <taxon>Weeksellaceae</taxon>
        <taxon>Chryseobacterium group</taxon>
        <taxon>Chryseobacterium</taxon>
    </lineage>
</organism>
<dbReference type="RefSeq" id="WP_116012836.1">
    <property type="nucleotide sequence ID" value="NZ_QNUH01000013.1"/>
</dbReference>
<evidence type="ECO:0000313" key="1">
    <source>
        <dbReference type="EMBL" id="REC75823.1"/>
    </source>
</evidence>
<protein>
    <recommendedName>
        <fullName evidence="3">HNH endonuclease</fullName>
    </recommendedName>
</protein>
<dbReference type="OrthoDB" id="981624at2"/>
<dbReference type="Proteomes" id="UP000257030">
    <property type="component" value="Unassembled WGS sequence"/>
</dbReference>
<dbReference type="AlphaFoldDB" id="A0A3D9DCV5"/>
<comment type="caution">
    <text evidence="1">The sequence shown here is derived from an EMBL/GenBank/DDBJ whole genome shotgun (WGS) entry which is preliminary data.</text>
</comment>
<sequence>MNCLLCKENEANQTGSHIFTHSLISKCINEQGKNGRDREIMFGFSQSGEKSLFVGRKVLPDNLAEVLGRELTDDEIENNTNGAVVDNIYCSNCEKLFGIIESDFSSKILTNIRDNGIYSYEYPNNILIRLYFYIQIWRASSYSYNDWCLPNKAIEEDLRKYIYEGCLGYEKGLSGSFIKEIVKYPLIVNYLETPEEESSSNLIFIPKTNNPFRFFLCDFVIEFFEDSSNKPLFSEIQNYHGLNDDISEKDINYYEDTFIIRNIANTKRKKIIDSYCKEEYVVGEIKRIQDLFVTEYKKINKRIPTDETIAKFSLEIAFGAGEVPTFQALSDERIETVVKKYIEF</sequence>
<gene>
    <name evidence="1" type="ORF">DRF60_15035</name>
</gene>
<accession>A0A3D9DCV5</accession>
<reference evidence="1 2" key="1">
    <citation type="journal article" date="2010" name="Syst. Appl. Microbiol.">
        <title>Four new species of Chryseobacterium from the rhizosphere of coastal sand dune plants, Chryseobacterium elymi sp. nov., Chryseobacterium hagamense sp. nov., Chryseobacterium lathyri sp. nov. and Chryseobacterium rhizosphaerae sp. nov.</title>
        <authorList>
            <person name="Cho S.H."/>
            <person name="Lee K.S."/>
            <person name="Shin D.S."/>
            <person name="Han J.H."/>
            <person name="Park K.S."/>
            <person name="Lee C.H."/>
            <person name="Park K.H."/>
            <person name="Kim S.B."/>
        </authorList>
    </citation>
    <scope>NUCLEOTIDE SEQUENCE [LARGE SCALE GENOMIC DNA]</scope>
    <source>
        <strain evidence="1 2">KCTC 22547</strain>
    </source>
</reference>
<evidence type="ECO:0008006" key="3">
    <source>
        <dbReference type="Google" id="ProtNLM"/>
    </source>
</evidence>
<evidence type="ECO:0000313" key="2">
    <source>
        <dbReference type="Proteomes" id="UP000257030"/>
    </source>
</evidence>
<name>A0A3D9DCV5_9FLAO</name>
<dbReference type="EMBL" id="QNUH01000013">
    <property type="protein sequence ID" value="REC75823.1"/>
    <property type="molecule type" value="Genomic_DNA"/>
</dbReference>